<dbReference type="Proteomes" id="UP001652582">
    <property type="component" value="Chromosome Z"/>
</dbReference>
<evidence type="ECO:0000313" key="10">
    <source>
        <dbReference type="RefSeq" id="XP_052746809.1"/>
    </source>
</evidence>
<keyword evidence="6" id="KW-0964">Secreted</keyword>
<keyword evidence="4 7" id="KW-0732">Signal</keyword>
<dbReference type="GeneID" id="112045735"/>
<dbReference type="Pfam" id="PF00049">
    <property type="entry name" value="Insulin"/>
    <property type="match status" value="1"/>
</dbReference>
<feature type="domain" description="Insulin-like" evidence="8">
    <location>
        <begin position="23"/>
        <end position="95"/>
    </location>
</feature>
<evidence type="ECO:0000256" key="5">
    <source>
        <dbReference type="ARBA" id="ARBA00023157"/>
    </source>
</evidence>
<evidence type="ECO:0000259" key="8">
    <source>
        <dbReference type="SMART" id="SM00078"/>
    </source>
</evidence>
<feature type="chain" id="PRO_5045704516" evidence="7">
    <location>
        <begin position="22"/>
        <end position="96"/>
    </location>
</feature>
<keyword evidence="5" id="KW-1015">Disulfide bond</keyword>
<dbReference type="Gene3D" id="1.10.100.10">
    <property type="entry name" value="Insulin-like"/>
    <property type="match status" value="1"/>
</dbReference>
<dbReference type="RefSeq" id="XP_052746809.1">
    <property type="nucleotide sequence ID" value="XM_052890849.1"/>
</dbReference>
<dbReference type="InterPro" id="IPR022352">
    <property type="entry name" value="Ins/IGF/rlx"/>
</dbReference>
<sequence>MKTHTVLLLLACMGLASVVTSQSIYCGRRLAMALDLVCDGHLIKRSEVKREPAVELQWPWIDEQHALGGGFRRKRLVVEECCDKPCTVDELMTYCH</sequence>
<dbReference type="SMART" id="SM00078">
    <property type="entry name" value="IlGF"/>
    <property type="match status" value="1"/>
</dbReference>
<comment type="subunit">
    <text evidence="2">Heterodimer of a B chain and an A chain linked by two disulfide bonds.</text>
</comment>
<keyword evidence="3" id="KW-0165">Cleavage on pair of basic residues</keyword>
<protein>
    <submittedName>
        <fullName evidence="10">Bombyxin A-3 homolog</fullName>
    </submittedName>
</protein>
<dbReference type="PRINTS" id="PR00276">
    <property type="entry name" value="INSULINFAMLY"/>
</dbReference>
<dbReference type="PROSITE" id="PS00262">
    <property type="entry name" value="INSULIN"/>
    <property type="match status" value="1"/>
</dbReference>
<evidence type="ECO:0000256" key="7">
    <source>
        <dbReference type="SAM" id="SignalP"/>
    </source>
</evidence>
<organism evidence="9 10">
    <name type="scientific">Bicyclus anynana</name>
    <name type="common">Squinting bush brown butterfly</name>
    <dbReference type="NCBI Taxonomy" id="110368"/>
    <lineage>
        <taxon>Eukaryota</taxon>
        <taxon>Metazoa</taxon>
        <taxon>Ecdysozoa</taxon>
        <taxon>Arthropoda</taxon>
        <taxon>Hexapoda</taxon>
        <taxon>Insecta</taxon>
        <taxon>Pterygota</taxon>
        <taxon>Neoptera</taxon>
        <taxon>Endopterygota</taxon>
        <taxon>Lepidoptera</taxon>
        <taxon>Glossata</taxon>
        <taxon>Ditrysia</taxon>
        <taxon>Papilionoidea</taxon>
        <taxon>Nymphalidae</taxon>
        <taxon>Satyrinae</taxon>
        <taxon>Satyrini</taxon>
        <taxon>Mycalesina</taxon>
        <taxon>Bicyclus</taxon>
    </lineage>
</organism>
<proteinExistence type="inferred from homology"/>
<evidence type="ECO:0000256" key="2">
    <source>
        <dbReference type="ARBA" id="ARBA00011207"/>
    </source>
</evidence>
<evidence type="ECO:0000313" key="9">
    <source>
        <dbReference type="Proteomes" id="UP001652582"/>
    </source>
</evidence>
<comment type="similarity">
    <text evidence="1 6">Belongs to the insulin family.</text>
</comment>
<dbReference type="CDD" id="cd04366">
    <property type="entry name" value="IlGF_insulin_bombyxin_like"/>
    <property type="match status" value="1"/>
</dbReference>
<evidence type="ECO:0000256" key="1">
    <source>
        <dbReference type="ARBA" id="ARBA00009034"/>
    </source>
</evidence>
<feature type="signal peptide" evidence="7">
    <location>
        <begin position="1"/>
        <end position="21"/>
    </location>
</feature>
<gene>
    <name evidence="10" type="primary">LOC112045735</name>
</gene>
<dbReference type="InterPro" id="IPR036438">
    <property type="entry name" value="Insulin-like_sf"/>
</dbReference>
<dbReference type="InterPro" id="IPR022353">
    <property type="entry name" value="Insulin_CS"/>
</dbReference>
<comment type="subcellular location">
    <subcellularLocation>
        <location evidence="6">Secreted</location>
    </subcellularLocation>
</comment>
<name>A0ABM3M5Q9_BICAN</name>
<reference evidence="10" key="1">
    <citation type="submission" date="2025-08" db="UniProtKB">
        <authorList>
            <consortium name="RefSeq"/>
        </authorList>
    </citation>
    <scope>IDENTIFICATION</scope>
</reference>
<dbReference type="SUPFAM" id="SSF56994">
    <property type="entry name" value="Insulin-like"/>
    <property type="match status" value="1"/>
</dbReference>
<dbReference type="InterPro" id="IPR016179">
    <property type="entry name" value="Insulin-like"/>
</dbReference>
<dbReference type="PANTHER" id="PTHR13647:SF4">
    <property type="entry name" value="INSULIN-LIKE PEPTIDE 1-RELATED"/>
    <property type="match status" value="1"/>
</dbReference>
<evidence type="ECO:0000256" key="6">
    <source>
        <dbReference type="RuleBase" id="RU000406"/>
    </source>
</evidence>
<keyword evidence="9" id="KW-1185">Reference proteome</keyword>
<evidence type="ECO:0000256" key="3">
    <source>
        <dbReference type="ARBA" id="ARBA00022685"/>
    </source>
</evidence>
<evidence type="ECO:0000256" key="4">
    <source>
        <dbReference type="ARBA" id="ARBA00022729"/>
    </source>
</evidence>
<dbReference type="PANTHER" id="PTHR13647">
    <property type="entry name" value="INSULIN-LIKE PEPTIDE 2-RELATED"/>
    <property type="match status" value="1"/>
</dbReference>
<accession>A0ABM3M5Q9</accession>